<dbReference type="AlphaFoldDB" id="A0A1H3VXU9"/>
<feature type="chain" id="PRO_5011753893" evidence="1">
    <location>
        <begin position="26"/>
        <end position="62"/>
    </location>
</feature>
<evidence type="ECO:0000256" key="1">
    <source>
        <dbReference type="SAM" id="SignalP"/>
    </source>
</evidence>
<evidence type="ECO:0000313" key="3">
    <source>
        <dbReference type="Proteomes" id="UP000198850"/>
    </source>
</evidence>
<keyword evidence="1" id="KW-0732">Signal</keyword>
<organism evidence="2 3">
    <name type="scientific">Pedobacter hartonius</name>
    <dbReference type="NCBI Taxonomy" id="425514"/>
    <lineage>
        <taxon>Bacteria</taxon>
        <taxon>Pseudomonadati</taxon>
        <taxon>Bacteroidota</taxon>
        <taxon>Sphingobacteriia</taxon>
        <taxon>Sphingobacteriales</taxon>
        <taxon>Sphingobacteriaceae</taxon>
        <taxon>Pedobacter</taxon>
    </lineage>
</organism>
<dbReference type="Proteomes" id="UP000198850">
    <property type="component" value="Unassembled WGS sequence"/>
</dbReference>
<protein>
    <submittedName>
        <fullName evidence="2">Uncharacterized protein</fullName>
    </submittedName>
</protein>
<dbReference type="EMBL" id="FNRA01000001">
    <property type="protein sequence ID" value="SDZ79626.1"/>
    <property type="molecule type" value="Genomic_DNA"/>
</dbReference>
<proteinExistence type="predicted"/>
<feature type="signal peptide" evidence="1">
    <location>
        <begin position="1"/>
        <end position="25"/>
    </location>
</feature>
<name>A0A1H3VXU9_9SPHI</name>
<keyword evidence="3" id="KW-1185">Reference proteome</keyword>
<evidence type="ECO:0000313" key="2">
    <source>
        <dbReference type="EMBL" id="SDZ79626.1"/>
    </source>
</evidence>
<gene>
    <name evidence="2" type="ORF">SAMN05443550_1016</name>
</gene>
<reference evidence="2 3" key="1">
    <citation type="submission" date="2016-10" db="EMBL/GenBank/DDBJ databases">
        <authorList>
            <person name="de Groot N.N."/>
        </authorList>
    </citation>
    <scope>NUCLEOTIDE SEQUENCE [LARGE SCALE GENOMIC DNA]</scope>
    <source>
        <strain evidence="2 3">DSM 19033</strain>
    </source>
</reference>
<sequence length="62" mass="6886">MKLMTLPLNLVIVLCLSACSLNSPAYLGSKYNSTKLVQSFYSTQDIKLEETVNPGFETIDEL</sequence>
<accession>A0A1H3VXU9</accession>